<dbReference type="GO" id="GO:0008108">
    <property type="term" value="F:UDP-glucose:hexose-1-phosphate uridylyltransferase activity"/>
    <property type="evidence" value="ECO:0007669"/>
    <property type="project" value="InterPro"/>
</dbReference>
<accession>A0A2R6AVQ1</accession>
<evidence type="ECO:0000259" key="6">
    <source>
        <dbReference type="Pfam" id="PF01087"/>
    </source>
</evidence>
<feature type="active site" description="Tele-UMP-histidine intermediate" evidence="4">
    <location>
        <position position="133"/>
    </location>
</feature>
<reference evidence="7 8" key="1">
    <citation type="submission" date="2017-04" db="EMBL/GenBank/DDBJ databases">
        <title>Novel microbial lineages endemic to geothermal iron-oxide mats fill important gaps in the evolutionary history of Archaea.</title>
        <authorList>
            <person name="Jay Z.J."/>
            <person name="Beam J.P."/>
            <person name="Dlakic M."/>
            <person name="Rusch D.B."/>
            <person name="Kozubal M.A."/>
            <person name="Inskeep W.P."/>
        </authorList>
    </citation>
    <scope>NUCLEOTIDE SEQUENCE [LARGE SCALE GENOMIC DNA]</scope>
    <source>
        <strain evidence="7">OSP_D</strain>
    </source>
</reference>
<dbReference type="GO" id="GO:0008270">
    <property type="term" value="F:zinc ion binding"/>
    <property type="evidence" value="ECO:0007669"/>
    <property type="project" value="InterPro"/>
</dbReference>
<dbReference type="PIRSF" id="PIRSF000808">
    <property type="entry name" value="GalT"/>
    <property type="match status" value="1"/>
</dbReference>
<organism evidence="7 8">
    <name type="scientific">Candidatus Marsarchaeota G2 archaeon OSP_D</name>
    <dbReference type="NCBI Taxonomy" id="1978157"/>
    <lineage>
        <taxon>Archaea</taxon>
        <taxon>Candidatus Marsarchaeota</taxon>
        <taxon>Candidatus Marsarchaeota group 2</taxon>
    </lineage>
</organism>
<keyword evidence="3" id="KW-0119">Carbohydrate metabolism</keyword>
<feature type="binding site" evidence="5">
    <location>
        <position position="30"/>
    </location>
    <ligand>
        <name>Zn(2+)</name>
        <dbReference type="ChEBI" id="CHEBI:29105"/>
    </ligand>
</feature>
<evidence type="ECO:0000256" key="2">
    <source>
        <dbReference type="ARBA" id="ARBA00022695"/>
    </source>
</evidence>
<dbReference type="InterPro" id="IPR053177">
    <property type="entry name" value="ADP-glucose_phosphorylase"/>
</dbReference>
<evidence type="ECO:0000256" key="4">
    <source>
        <dbReference type="PIRSR" id="PIRSR000808-1"/>
    </source>
</evidence>
<protein>
    <recommendedName>
        <fullName evidence="6">Galactose-1-phosphate uridyl transferase N-terminal domain-containing protein</fullName>
    </recommendedName>
</protein>
<keyword evidence="5" id="KW-0479">Metal-binding</keyword>
<dbReference type="EMBL" id="NEXE01000059">
    <property type="protein sequence ID" value="PSN90459.1"/>
    <property type="molecule type" value="Genomic_DNA"/>
</dbReference>
<evidence type="ECO:0000313" key="8">
    <source>
        <dbReference type="Proteomes" id="UP000240322"/>
    </source>
</evidence>
<feature type="domain" description="Galactose-1-phosphate uridyl transferase N-terminal" evidence="6">
    <location>
        <begin position="66"/>
        <end position="143"/>
    </location>
</feature>
<keyword evidence="2" id="KW-0548">Nucleotidyltransferase</keyword>
<evidence type="ECO:0000256" key="5">
    <source>
        <dbReference type="PIRSR" id="PIRSR000808-3"/>
    </source>
</evidence>
<dbReference type="InterPro" id="IPR001937">
    <property type="entry name" value="GalP_UDPtransf1"/>
</dbReference>
<evidence type="ECO:0000256" key="1">
    <source>
        <dbReference type="ARBA" id="ARBA00022679"/>
    </source>
</evidence>
<name>A0A2R6AVQ1_9ARCH</name>
<evidence type="ECO:0000256" key="3">
    <source>
        <dbReference type="ARBA" id="ARBA00023277"/>
    </source>
</evidence>
<dbReference type="InterPro" id="IPR005849">
    <property type="entry name" value="GalP_Utransf_N"/>
</dbReference>
<dbReference type="PANTHER" id="PTHR42763">
    <property type="entry name" value="ADP-GLUCOSE PHOSPHORYLASE"/>
    <property type="match status" value="1"/>
</dbReference>
<feature type="binding site" evidence="5">
    <location>
        <position position="131"/>
    </location>
    <ligand>
        <name>Zn(2+)</name>
        <dbReference type="ChEBI" id="CHEBI:29105"/>
    </ligand>
</feature>
<comment type="cofactor">
    <cofactor evidence="5">
        <name>Zn(2+)</name>
        <dbReference type="ChEBI" id="CHEBI:29105"/>
    </cofactor>
    <text evidence="5">Binds 1 zinc ion per subunit.</text>
</comment>
<dbReference type="Proteomes" id="UP000240322">
    <property type="component" value="Unassembled WGS sequence"/>
</dbReference>
<dbReference type="InterPro" id="IPR036265">
    <property type="entry name" value="HIT-like_sf"/>
</dbReference>
<proteinExistence type="predicted"/>
<evidence type="ECO:0000313" key="7">
    <source>
        <dbReference type="EMBL" id="PSN90459.1"/>
    </source>
</evidence>
<dbReference type="Gene3D" id="3.30.428.10">
    <property type="entry name" value="HIT-like"/>
    <property type="match status" value="2"/>
</dbReference>
<dbReference type="AlphaFoldDB" id="A0A2R6AVQ1"/>
<dbReference type="GO" id="GO:0006012">
    <property type="term" value="P:galactose metabolic process"/>
    <property type="evidence" value="ECO:0007669"/>
    <property type="project" value="InterPro"/>
</dbReference>
<comment type="caution">
    <text evidence="7">The sequence shown here is derived from an EMBL/GenBank/DDBJ whole genome shotgun (WGS) entry which is preliminary data.</text>
</comment>
<dbReference type="SUPFAM" id="SSF54197">
    <property type="entry name" value="HIT-like"/>
    <property type="match status" value="2"/>
</dbReference>
<gene>
    <name evidence="7" type="ORF">B9Q03_06805</name>
</gene>
<dbReference type="Pfam" id="PF01087">
    <property type="entry name" value="GalP_UDP_transf"/>
    <property type="match status" value="1"/>
</dbReference>
<sequence length="305" mass="34205">MRLDPLTGEWVTIAPNRSSRPVLPDNCPFCPGSSEIDSSLDVQIIPNRFPPYTLSAGGGTPPFSIPAYGVSEIVVESLNHNTDFSEFGLDHALKVVRTTLGRMRQLQEDPKIKYVHFFRNRGRSGGVSITHPHSQIFALPFVPPRIAKETEHLNGHGCALCKADTLPGHAERVVLSRGEVVVYVPYAPRTPYELIIQPKHTRYLWDLGSAQSVDLVYALLLALKLLDRTLGDETVYTLTFHNSPKEAEDFHAHVELIPVITDRRRVRFSRGLERSSGSYLLDTLPEDKAHELRTNLEELVRINLS</sequence>
<feature type="binding site" evidence="5">
    <location>
        <position position="27"/>
    </location>
    <ligand>
        <name>Zn(2+)</name>
        <dbReference type="ChEBI" id="CHEBI:29105"/>
    </ligand>
</feature>
<keyword evidence="5" id="KW-0862">Zinc</keyword>
<feature type="binding site" evidence="5">
    <location>
        <position position="80"/>
    </location>
    <ligand>
        <name>Zn(2+)</name>
        <dbReference type="ChEBI" id="CHEBI:29105"/>
    </ligand>
</feature>
<dbReference type="PANTHER" id="PTHR42763:SF2">
    <property type="entry name" value="ADP-GLUCOSE PHOSPHORYLASE"/>
    <property type="match status" value="1"/>
</dbReference>
<keyword evidence="1" id="KW-0808">Transferase</keyword>